<organism evidence="2">
    <name type="scientific">Timema californicum</name>
    <name type="common">California timema</name>
    <name type="synonym">Walking stick</name>
    <dbReference type="NCBI Taxonomy" id="61474"/>
    <lineage>
        <taxon>Eukaryota</taxon>
        <taxon>Metazoa</taxon>
        <taxon>Ecdysozoa</taxon>
        <taxon>Arthropoda</taxon>
        <taxon>Hexapoda</taxon>
        <taxon>Insecta</taxon>
        <taxon>Pterygota</taxon>
        <taxon>Neoptera</taxon>
        <taxon>Polyneoptera</taxon>
        <taxon>Phasmatodea</taxon>
        <taxon>Timematodea</taxon>
        <taxon>Timematoidea</taxon>
        <taxon>Timematidae</taxon>
        <taxon>Timema</taxon>
    </lineage>
</organism>
<protein>
    <submittedName>
        <fullName evidence="2">(California timema) hypothetical protein</fullName>
    </submittedName>
</protein>
<proteinExistence type="predicted"/>
<gene>
    <name evidence="2" type="ORF">TCMB3V08_LOCUS1930</name>
</gene>
<feature type="compositionally biased region" description="Basic and acidic residues" evidence="1">
    <location>
        <begin position="88"/>
        <end position="110"/>
    </location>
</feature>
<name>A0A7R9IYL0_TIMCA</name>
<dbReference type="AlphaFoldDB" id="A0A7R9IYL0"/>
<evidence type="ECO:0000256" key="1">
    <source>
        <dbReference type="SAM" id="MobiDB-lite"/>
    </source>
</evidence>
<feature type="region of interest" description="Disordered" evidence="1">
    <location>
        <begin position="86"/>
        <end position="119"/>
    </location>
</feature>
<accession>A0A7R9IYL0</accession>
<evidence type="ECO:0000313" key="2">
    <source>
        <dbReference type="EMBL" id="CAD7569186.1"/>
    </source>
</evidence>
<sequence>MKEASHRTAKRAPNGEASQETGKRVPSEEDLPTITEHVLVEKHSRGDGSCEVSSHVREGNEIGSSSLHVSVNYEAIDRYPGTFGALDTKGEKREAPKVAGEPEKREEEKALSNQLSREGQITNPLQQEHLQVKLVPAGLREQLQQTRACEQVAESERRYPKLNSRVPERNQAGYNFVGTVLCPIYEGGSVASETMLETAPNNHQASATPHSKGTAFETGRGLSCPLAESGANHQIIACPPASSAPLVKKITRQQTWGDIVGDAMTNWRAGRETAYVT</sequence>
<feature type="region of interest" description="Disordered" evidence="1">
    <location>
        <begin position="1"/>
        <end position="34"/>
    </location>
</feature>
<reference evidence="2" key="1">
    <citation type="submission" date="2020-11" db="EMBL/GenBank/DDBJ databases">
        <authorList>
            <person name="Tran Van P."/>
        </authorList>
    </citation>
    <scope>NUCLEOTIDE SEQUENCE</scope>
</reference>
<dbReference type="EMBL" id="OE179573">
    <property type="protein sequence ID" value="CAD7569186.1"/>
    <property type="molecule type" value="Genomic_DNA"/>
</dbReference>